<proteinExistence type="predicted"/>
<evidence type="ECO:0000313" key="2">
    <source>
        <dbReference type="EMBL" id="EBW9992615.1"/>
    </source>
</evidence>
<name>A0A5W4V8C8_SALET</name>
<protein>
    <submittedName>
        <fullName evidence="2">Uncharacterized protein</fullName>
    </submittedName>
</protein>
<dbReference type="AlphaFoldDB" id="A0A5W4V8C8"/>
<comment type="caution">
    <text evidence="2">The sequence shown here is derived from an EMBL/GenBank/DDBJ whole genome shotgun (WGS) entry which is preliminary data.</text>
</comment>
<accession>A0A5W4V8C8</accession>
<sequence>MVMIKRGADRVWTRRKIFFPVARSPSLRVLVDKTDGFYITFWRARRTGYVHMTPESDGAALRQSVMNQSESMKIKPGPVAGSDRATAGKARLNRTTRNDAWGKNQKIFNH</sequence>
<feature type="region of interest" description="Disordered" evidence="1">
    <location>
        <begin position="67"/>
        <end position="110"/>
    </location>
</feature>
<reference evidence="2" key="1">
    <citation type="submission" date="2018-06" db="EMBL/GenBank/DDBJ databases">
        <authorList>
            <person name="Ashton P.M."/>
            <person name="Dallman T."/>
            <person name="Nair S."/>
            <person name="De Pinna E."/>
            <person name="Peters T."/>
            <person name="Grant K."/>
        </authorList>
    </citation>
    <scope>NUCLEOTIDE SEQUENCE</scope>
    <source>
        <strain evidence="2">498881</strain>
    </source>
</reference>
<dbReference type="EMBL" id="AAHJXW010000031">
    <property type="protein sequence ID" value="EBW9992615.1"/>
    <property type="molecule type" value="Genomic_DNA"/>
</dbReference>
<evidence type="ECO:0000256" key="1">
    <source>
        <dbReference type="SAM" id="MobiDB-lite"/>
    </source>
</evidence>
<organism evidence="2">
    <name type="scientific">Salmonella enterica subsp. enterica serovar Mississippi</name>
    <dbReference type="NCBI Taxonomy" id="913079"/>
    <lineage>
        <taxon>Bacteria</taxon>
        <taxon>Pseudomonadati</taxon>
        <taxon>Pseudomonadota</taxon>
        <taxon>Gammaproteobacteria</taxon>
        <taxon>Enterobacterales</taxon>
        <taxon>Enterobacteriaceae</taxon>
        <taxon>Salmonella</taxon>
    </lineage>
</organism>
<gene>
    <name evidence="2" type="ORF">DQS46_15860</name>
</gene>